<proteinExistence type="predicted"/>
<gene>
    <name evidence="2" type="ORF">QRX50_04015</name>
</gene>
<protein>
    <submittedName>
        <fullName evidence="2">Uncharacterized protein</fullName>
    </submittedName>
</protein>
<keyword evidence="3" id="KW-1185">Reference proteome</keyword>
<dbReference type="EMBL" id="CP127294">
    <property type="protein sequence ID" value="WIX79972.1"/>
    <property type="molecule type" value="Genomic_DNA"/>
</dbReference>
<evidence type="ECO:0000313" key="2">
    <source>
        <dbReference type="EMBL" id="WIX79972.1"/>
    </source>
</evidence>
<evidence type="ECO:0000313" key="3">
    <source>
        <dbReference type="Proteomes" id="UP001236014"/>
    </source>
</evidence>
<feature type="region of interest" description="Disordered" evidence="1">
    <location>
        <begin position="89"/>
        <end position="121"/>
    </location>
</feature>
<dbReference type="RefSeq" id="WP_285970641.1">
    <property type="nucleotide sequence ID" value="NZ_CP127294.1"/>
</dbReference>
<accession>A0A9Y2IH42</accession>
<dbReference type="AlphaFoldDB" id="A0A9Y2IH42"/>
<dbReference type="Proteomes" id="UP001236014">
    <property type="component" value="Chromosome"/>
</dbReference>
<reference evidence="2 3" key="1">
    <citation type="submission" date="2023-06" db="EMBL/GenBank/DDBJ databases">
        <authorList>
            <person name="Oyuntsetseg B."/>
            <person name="Kim S.B."/>
        </authorList>
    </citation>
    <scope>NUCLEOTIDE SEQUENCE [LARGE SCALE GENOMIC DNA]</scope>
    <source>
        <strain evidence="2 3">2-15</strain>
    </source>
</reference>
<feature type="region of interest" description="Disordered" evidence="1">
    <location>
        <begin position="1"/>
        <end position="20"/>
    </location>
</feature>
<name>A0A9Y2IH42_9PSEU</name>
<dbReference type="KEGG" id="acab:QRX50_04015"/>
<evidence type="ECO:0000256" key="1">
    <source>
        <dbReference type="SAM" id="MobiDB-lite"/>
    </source>
</evidence>
<sequence>MPSEPESAAAAFTRAGQDAVTHARRVAGTALARNVRHREDNRELLKAYARHRLSGGGAVEPTPRVLRGAAARFRAACGLPMPHLPTEAELVRSEPEVPSPAARTSDDEEDFSQLRIMSREP</sequence>
<organism evidence="2 3">
    <name type="scientific">Amycolatopsis carbonis</name>
    <dbReference type="NCBI Taxonomy" id="715471"/>
    <lineage>
        <taxon>Bacteria</taxon>
        <taxon>Bacillati</taxon>
        <taxon>Actinomycetota</taxon>
        <taxon>Actinomycetes</taxon>
        <taxon>Pseudonocardiales</taxon>
        <taxon>Pseudonocardiaceae</taxon>
        <taxon>Amycolatopsis</taxon>
    </lineage>
</organism>